<dbReference type="AlphaFoldDB" id="A0A915MND3"/>
<feature type="compositionally biased region" description="Acidic residues" evidence="1">
    <location>
        <begin position="36"/>
        <end position="48"/>
    </location>
</feature>
<organism evidence="2 3">
    <name type="scientific">Meloidogyne javanica</name>
    <name type="common">Root-knot nematode worm</name>
    <dbReference type="NCBI Taxonomy" id="6303"/>
    <lineage>
        <taxon>Eukaryota</taxon>
        <taxon>Metazoa</taxon>
        <taxon>Ecdysozoa</taxon>
        <taxon>Nematoda</taxon>
        <taxon>Chromadorea</taxon>
        <taxon>Rhabditida</taxon>
        <taxon>Tylenchina</taxon>
        <taxon>Tylenchomorpha</taxon>
        <taxon>Tylenchoidea</taxon>
        <taxon>Meloidogynidae</taxon>
        <taxon>Meloidogyninae</taxon>
        <taxon>Meloidogyne</taxon>
        <taxon>Meloidogyne incognita group</taxon>
    </lineage>
</organism>
<dbReference type="Proteomes" id="UP000887561">
    <property type="component" value="Unplaced"/>
</dbReference>
<evidence type="ECO:0000313" key="3">
    <source>
        <dbReference type="WBParaSite" id="scaffold4309_cov154.g7959"/>
    </source>
</evidence>
<dbReference type="WBParaSite" id="scaffold4309_cov154.g7959">
    <property type="protein sequence ID" value="scaffold4309_cov154.g7959"/>
    <property type="gene ID" value="scaffold4309_cov154.g7959"/>
</dbReference>
<evidence type="ECO:0000313" key="2">
    <source>
        <dbReference type="Proteomes" id="UP000887561"/>
    </source>
</evidence>
<sequence>MSLPSNSIEQNDVEQDLNACSKDGNEAQSTILTDDISQELDCSEESDEGDRKTMATVNSSLAKNWIRTPMEVLYNLSAEEKLEIFKNNFFNNEYNNEWERADFIIKIQDRLAMEHMKKQSFSRNYKEIDIKVKSYDFSLNDDLKKKVRVRF</sequence>
<accession>A0A915MND3</accession>
<name>A0A915MND3_MELJA</name>
<feature type="compositionally biased region" description="Polar residues" evidence="1">
    <location>
        <begin position="1"/>
        <end position="10"/>
    </location>
</feature>
<protein>
    <submittedName>
        <fullName evidence="3">Uncharacterized protein</fullName>
    </submittedName>
</protein>
<feature type="region of interest" description="Disordered" evidence="1">
    <location>
        <begin position="1"/>
        <end position="53"/>
    </location>
</feature>
<keyword evidence="2" id="KW-1185">Reference proteome</keyword>
<evidence type="ECO:0000256" key="1">
    <source>
        <dbReference type="SAM" id="MobiDB-lite"/>
    </source>
</evidence>
<proteinExistence type="predicted"/>
<reference evidence="3" key="1">
    <citation type="submission" date="2022-11" db="UniProtKB">
        <authorList>
            <consortium name="WormBaseParasite"/>
        </authorList>
    </citation>
    <scope>IDENTIFICATION</scope>
</reference>